<protein>
    <submittedName>
        <fullName evidence="5">Uncharacterized protein</fullName>
    </submittedName>
</protein>
<dbReference type="Pfam" id="PF00071">
    <property type="entry name" value="Ras"/>
    <property type="match status" value="1"/>
</dbReference>
<evidence type="ECO:0000313" key="5">
    <source>
        <dbReference type="EMBL" id="CAI2381314.1"/>
    </source>
</evidence>
<dbReference type="PROSITE" id="PS51421">
    <property type="entry name" value="RAS"/>
    <property type="match status" value="1"/>
</dbReference>
<organism evidence="5 6">
    <name type="scientific">Euplotes crassus</name>
    <dbReference type="NCBI Taxonomy" id="5936"/>
    <lineage>
        <taxon>Eukaryota</taxon>
        <taxon>Sar</taxon>
        <taxon>Alveolata</taxon>
        <taxon>Ciliophora</taxon>
        <taxon>Intramacronucleata</taxon>
        <taxon>Spirotrichea</taxon>
        <taxon>Hypotrichia</taxon>
        <taxon>Euplotida</taxon>
        <taxon>Euplotidae</taxon>
        <taxon>Moneuplotes</taxon>
    </lineage>
</organism>
<dbReference type="InterPro" id="IPR001806">
    <property type="entry name" value="Small_GTPase"/>
</dbReference>
<dbReference type="SMART" id="SM00173">
    <property type="entry name" value="RAS"/>
    <property type="match status" value="1"/>
</dbReference>
<dbReference type="GO" id="GO:0012505">
    <property type="term" value="C:endomembrane system"/>
    <property type="evidence" value="ECO:0007669"/>
    <property type="project" value="UniProtKB-SubCell"/>
</dbReference>
<proteinExistence type="predicted"/>
<dbReference type="Gene3D" id="3.40.50.300">
    <property type="entry name" value="P-loop containing nucleotide triphosphate hydrolases"/>
    <property type="match status" value="1"/>
</dbReference>
<keyword evidence="4" id="KW-0472">Membrane</keyword>
<comment type="caution">
    <text evidence="5">The sequence shown here is derived from an EMBL/GenBank/DDBJ whole genome shotgun (WGS) entry which is preliminary data.</text>
</comment>
<dbReference type="PANTHER" id="PTHR47977">
    <property type="entry name" value="RAS-RELATED PROTEIN RAB"/>
    <property type="match status" value="1"/>
</dbReference>
<dbReference type="InterPro" id="IPR005225">
    <property type="entry name" value="Small_GTP-bd"/>
</dbReference>
<dbReference type="PROSITE" id="PS51419">
    <property type="entry name" value="RAB"/>
    <property type="match status" value="1"/>
</dbReference>
<dbReference type="InterPro" id="IPR027417">
    <property type="entry name" value="P-loop_NTPase"/>
</dbReference>
<dbReference type="AlphaFoldDB" id="A0AAD1XYM2"/>
<dbReference type="InterPro" id="IPR050227">
    <property type="entry name" value="Rab"/>
</dbReference>
<keyword evidence="6" id="KW-1185">Reference proteome</keyword>
<gene>
    <name evidence="5" type="ORF">ECRASSUSDP1_LOCUS22768</name>
</gene>
<name>A0AAD1XYM2_EUPCR</name>
<evidence type="ECO:0000256" key="2">
    <source>
        <dbReference type="ARBA" id="ARBA00022741"/>
    </source>
</evidence>
<dbReference type="FunFam" id="3.40.50.300:FF:000586">
    <property type="entry name" value="Rab family GTPase"/>
    <property type="match status" value="1"/>
</dbReference>
<dbReference type="GO" id="GO:0005525">
    <property type="term" value="F:GTP binding"/>
    <property type="evidence" value="ECO:0007669"/>
    <property type="project" value="UniProtKB-KW"/>
</dbReference>
<keyword evidence="2" id="KW-0547">Nucleotide-binding</keyword>
<evidence type="ECO:0000256" key="3">
    <source>
        <dbReference type="ARBA" id="ARBA00023134"/>
    </source>
</evidence>
<dbReference type="SMART" id="SM00175">
    <property type="entry name" value="RAB"/>
    <property type="match status" value="1"/>
</dbReference>
<evidence type="ECO:0000313" key="6">
    <source>
        <dbReference type="Proteomes" id="UP001295684"/>
    </source>
</evidence>
<keyword evidence="3" id="KW-0342">GTP-binding</keyword>
<dbReference type="SMART" id="SM00176">
    <property type="entry name" value="RAN"/>
    <property type="match status" value="1"/>
</dbReference>
<dbReference type="GO" id="GO:0003924">
    <property type="term" value="F:GTPase activity"/>
    <property type="evidence" value="ECO:0007669"/>
    <property type="project" value="InterPro"/>
</dbReference>
<dbReference type="EMBL" id="CAMPGE010023364">
    <property type="protein sequence ID" value="CAI2381314.1"/>
    <property type="molecule type" value="Genomic_DNA"/>
</dbReference>
<evidence type="ECO:0000256" key="1">
    <source>
        <dbReference type="ARBA" id="ARBA00004308"/>
    </source>
</evidence>
<dbReference type="NCBIfam" id="TIGR00231">
    <property type="entry name" value="small_GTP"/>
    <property type="match status" value="1"/>
</dbReference>
<dbReference type="SMART" id="SM00174">
    <property type="entry name" value="RHO"/>
    <property type="match status" value="1"/>
</dbReference>
<sequence length="204" mass="23069">MQYNYLFKIVIIGDSNVGKSCLLIRFADDCFTENYITTIGVDFRFRTLNIGEKNVKLQIWDTAGQERYRTITNAYYRGADAIVLVADSTDMKSFEDIPDWLTEVSKYVPEDTYKILLINKSDVSDEEKVITEEHMKKFQEELGIIAIETSAKTGHNVDEAFINITKHLLEKKTEEGGTDPGAATGSMLSMESLKEKYENTCCGG</sequence>
<dbReference type="SUPFAM" id="SSF52540">
    <property type="entry name" value="P-loop containing nucleoside triphosphate hydrolases"/>
    <property type="match status" value="1"/>
</dbReference>
<accession>A0AAD1XYM2</accession>
<dbReference type="Proteomes" id="UP001295684">
    <property type="component" value="Unassembled WGS sequence"/>
</dbReference>
<evidence type="ECO:0000256" key="4">
    <source>
        <dbReference type="ARBA" id="ARBA00023136"/>
    </source>
</evidence>
<dbReference type="PRINTS" id="PR00449">
    <property type="entry name" value="RASTRNSFRMNG"/>
</dbReference>
<reference evidence="5" key="1">
    <citation type="submission" date="2023-07" db="EMBL/GenBank/DDBJ databases">
        <authorList>
            <consortium name="AG Swart"/>
            <person name="Singh M."/>
            <person name="Singh A."/>
            <person name="Seah K."/>
            <person name="Emmerich C."/>
        </authorList>
    </citation>
    <scope>NUCLEOTIDE SEQUENCE</scope>
    <source>
        <strain evidence="5">DP1</strain>
    </source>
</reference>
<comment type="subcellular location">
    <subcellularLocation>
        <location evidence="1">Endomembrane system</location>
    </subcellularLocation>
</comment>
<dbReference type="PROSITE" id="PS51417">
    <property type="entry name" value="ARF"/>
    <property type="match status" value="1"/>
</dbReference>